<dbReference type="OrthoDB" id="4303706at2"/>
<feature type="compositionally biased region" description="Low complexity" evidence="1">
    <location>
        <begin position="38"/>
        <end position="69"/>
    </location>
</feature>
<dbReference type="STRING" id="910347.SAMN05421773_10426"/>
<dbReference type="Proteomes" id="UP000199207">
    <property type="component" value="Unassembled WGS sequence"/>
</dbReference>
<dbReference type="AlphaFoldDB" id="A0A1I1K097"/>
<gene>
    <name evidence="3" type="ORF">SAMN05421773_10426</name>
</gene>
<evidence type="ECO:0000256" key="1">
    <source>
        <dbReference type="SAM" id="MobiDB-lite"/>
    </source>
</evidence>
<feature type="compositionally biased region" description="Low complexity" evidence="1">
    <location>
        <begin position="1"/>
        <end position="28"/>
    </location>
</feature>
<dbReference type="EMBL" id="FOLM01000004">
    <property type="protein sequence ID" value="SFC54055.1"/>
    <property type="molecule type" value="Genomic_DNA"/>
</dbReference>
<keyword evidence="4" id="KW-1185">Reference proteome</keyword>
<reference evidence="3 4" key="1">
    <citation type="submission" date="2016-10" db="EMBL/GenBank/DDBJ databases">
        <authorList>
            <person name="de Groot N.N."/>
        </authorList>
    </citation>
    <scope>NUCLEOTIDE SEQUENCE [LARGE SCALE GENOMIC DNA]</scope>
    <source>
        <strain evidence="3 4">CGMCC 4.5739</strain>
    </source>
</reference>
<evidence type="ECO:0000259" key="2">
    <source>
        <dbReference type="Pfam" id="PF07179"/>
    </source>
</evidence>
<evidence type="ECO:0000313" key="3">
    <source>
        <dbReference type="EMBL" id="SFC54055.1"/>
    </source>
</evidence>
<dbReference type="RefSeq" id="WP_093838320.1">
    <property type="nucleotide sequence ID" value="NZ_FOLM01000004.1"/>
</dbReference>
<dbReference type="Pfam" id="PF07179">
    <property type="entry name" value="SseB"/>
    <property type="match status" value="1"/>
</dbReference>
<feature type="domain" description="SseB protein N-terminal" evidence="2">
    <location>
        <begin position="115"/>
        <end position="177"/>
    </location>
</feature>
<accession>A0A1I1K097</accession>
<evidence type="ECO:0000313" key="4">
    <source>
        <dbReference type="Proteomes" id="UP000199207"/>
    </source>
</evidence>
<sequence length="190" mass="20724">MYGYDQTGYGNQHGQQQHAQHGYGAQQPGAGGYGRQQGYGAQTQQGYGQSQQSQQPQAQTAASGTATAAPPAPPSLADALRAYVSGAMLTEEFQDIFWNAKIYCPRGETPGFLAVQTTQEPVIPLFSSLKELRRYAGRESRFFTVTGGEVLDLLPDGYGFVLDMEGEHRLVLDSKAVLDMVEYAMRRVYG</sequence>
<organism evidence="3 4">
    <name type="scientific">Streptomyces aidingensis</name>
    <dbReference type="NCBI Taxonomy" id="910347"/>
    <lineage>
        <taxon>Bacteria</taxon>
        <taxon>Bacillati</taxon>
        <taxon>Actinomycetota</taxon>
        <taxon>Actinomycetes</taxon>
        <taxon>Kitasatosporales</taxon>
        <taxon>Streptomycetaceae</taxon>
        <taxon>Streptomyces</taxon>
    </lineage>
</organism>
<feature type="region of interest" description="Disordered" evidence="1">
    <location>
        <begin position="1"/>
        <end position="73"/>
    </location>
</feature>
<dbReference type="InterPro" id="IPR009839">
    <property type="entry name" value="SseB_N"/>
</dbReference>
<protein>
    <submittedName>
        <fullName evidence="3">SseB protein N-terminal domain-containing protein</fullName>
    </submittedName>
</protein>
<proteinExistence type="predicted"/>
<dbReference type="SUPFAM" id="SSF81995">
    <property type="entry name" value="beta-sandwich domain of Sec23/24"/>
    <property type="match status" value="1"/>
</dbReference>
<name>A0A1I1K097_9ACTN</name>